<evidence type="ECO:0000256" key="3">
    <source>
        <dbReference type="ARBA" id="ARBA00022753"/>
    </source>
</evidence>
<dbReference type="PROSITE" id="PS50238">
    <property type="entry name" value="RHOGAP"/>
    <property type="match status" value="1"/>
</dbReference>
<dbReference type="EMBL" id="JADCUA010000014">
    <property type="protein sequence ID" value="KAH9834781.1"/>
    <property type="molecule type" value="Genomic_DNA"/>
</dbReference>
<sequence length="991" mass="109936">MSQPFALLSGRAMSDRLKLVVQGLLRPSEIVNAATEAYIISTQDGTSGLDNIPRARSDLPHGRKRVVAVVTHFEPQDGDRGQGCVIVIKMAQGPPSSKHEYSFERAIPITDGFSMSMAQMPSNTVQATGLPRYTQSNSANTAFTLTIAADKAPEAERLTLLTYDSEGLRTTLTECRRCKEISALQAEPQDLSWLAAYIERPSRPAILSSVPPDLRMLQKPVHTLLSPASAGQPGDEAFDMAIIREDWIRRRVRDQLLASTAPRSSLRIRVGTFNVNGKMPTQDLSSWLRDDRIYEQFIPPLKEISPLSLSDLAQSPLSTDTSNDARDSIAAGADDKTRVAEDQGDPDLFVLAFQELDLSAEALLYSTKTVREDAWCAAVFAGLGEKAVLYEKLVSKQLVGMLLLVIVRKRLRESFSDIRSASVGAGIMGMMGNKGATAVRMAYAPTSSEEAASTRPSTLTFVNSHLAAFDEMVDRRNADFHDICKRLLFDTGMTGQEPLAPDDVSSESNPITLNIFETDVLFWMGDLNYRLNLPETDVRYLLSSSGKIRKSNMELLLRFDQLYLAQYMQKAFENFKEHPIRHAPSYRFATDAMADTLGYDTKRKPAWTDRILHTHSAMVDVEQSSYGSHPDISMSDHKPISANFDVRVASLDATAFDKFVQGLWREVGSIEESDEVPRLRVDATFIDFGTFSYRKPSQRSLHVENIGKTPCTYRFIATTLGTNIFPEWLEVDQVSGLLLPGESTDINISTRVDKALATKLNISQTEVTRTLILHTAMGKDHFITAVAKYERTSFANNLSMLARLPGPIRGLKSLNDLLPADHAVTAPREVMRLINWLMTNATNAEGLFLQAGDSKAVDTICECLDTGVEFPFHHPEKEPVVALAFGEVFMRFLEMLPDPVIPVSMFSRCAEVSSKNQAFELLEELPAVNLNVWISTTAILHYFAQQDPVSSRIEQFVAVFTSVLLPDDPTALASPSTSLRGKRAFLRYFIS</sequence>
<dbReference type="SMART" id="SM00128">
    <property type="entry name" value="IPPc"/>
    <property type="match status" value="1"/>
</dbReference>
<keyword evidence="7" id="KW-1185">Reference proteome</keyword>
<name>A0ABQ8KB62_9APHY</name>
<dbReference type="InterPro" id="IPR000300">
    <property type="entry name" value="IPPc"/>
</dbReference>
<dbReference type="SUPFAM" id="SSF56219">
    <property type="entry name" value="DNase I-like"/>
    <property type="match status" value="1"/>
</dbReference>
<dbReference type="Proteomes" id="UP000814176">
    <property type="component" value="Unassembled WGS sequence"/>
</dbReference>
<dbReference type="Pfam" id="PF21310">
    <property type="entry name" value="OCRL-like_ASH"/>
    <property type="match status" value="1"/>
</dbReference>
<dbReference type="GeneID" id="71997149"/>
<evidence type="ECO:0000256" key="1">
    <source>
        <dbReference type="ARBA" id="ARBA00004146"/>
    </source>
</evidence>
<keyword evidence="4" id="KW-0968">Cytoplasmic vesicle</keyword>
<dbReference type="InterPro" id="IPR013783">
    <property type="entry name" value="Ig-like_fold"/>
</dbReference>
<dbReference type="InterPro" id="IPR008936">
    <property type="entry name" value="Rho_GTPase_activation_prot"/>
</dbReference>
<protein>
    <submittedName>
        <fullName evidence="6">DNase I-like protein</fullName>
    </submittedName>
</protein>
<gene>
    <name evidence="6" type="ORF">C8Q71DRAFT_124084</name>
</gene>
<dbReference type="InterPro" id="IPR036691">
    <property type="entry name" value="Endo/exonu/phosph_ase_sf"/>
</dbReference>
<evidence type="ECO:0000256" key="2">
    <source>
        <dbReference type="ARBA" id="ARBA00004580"/>
    </source>
</evidence>
<comment type="subcellular location">
    <subcellularLocation>
        <location evidence="2">Cytoplasmic vesicle</location>
        <location evidence="2">Phagosome membrane</location>
    </subcellularLocation>
    <subcellularLocation>
        <location evidence="1">Early endosome membrane</location>
    </subcellularLocation>
</comment>
<dbReference type="RefSeq" id="XP_047777267.1">
    <property type="nucleotide sequence ID" value="XM_047916417.1"/>
</dbReference>
<feature type="domain" description="Rho-GAP" evidence="5">
    <location>
        <begin position="812"/>
        <end position="991"/>
    </location>
</feature>
<evidence type="ECO:0000259" key="5">
    <source>
        <dbReference type="PROSITE" id="PS50238"/>
    </source>
</evidence>
<keyword evidence="3" id="KW-0967">Endosome</keyword>
<dbReference type="Gene3D" id="2.60.40.10">
    <property type="entry name" value="Immunoglobulins"/>
    <property type="match status" value="1"/>
</dbReference>
<proteinExistence type="predicted"/>
<dbReference type="InterPro" id="IPR000198">
    <property type="entry name" value="RhoGAP_dom"/>
</dbReference>
<organism evidence="6 7">
    <name type="scientific">Rhodofomes roseus</name>
    <dbReference type="NCBI Taxonomy" id="34475"/>
    <lineage>
        <taxon>Eukaryota</taxon>
        <taxon>Fungi</taxon>
        <taxon>Dikarya</taxon>
        <taxon>Basidiomycota</taxon>
        <taxon>Agaricomycotina</taxon>
        <taxon>Agaricomycetes</taxon>
        <taxon>Polyporales</taxon>
        <taxon>Rhodofomes</taxon>
    </lineage>
</organism>
<dbReference type="Gene3D" id="1.10.555.10">
    <property type="entry name" value="Rho GTPase activation protein"/>
    <property type="match status" value="1"/>
</dbReference>
<comment type="caution">
    <text evidence="6">The sequence shown here is derived from an EMBL/GenBank/DDBJ whole genome shotgun (WGS) entry which is preliminary data.</text>
</comment>
<dbReference type="Gene3D" id="3.60.10.10">
    <property type="entry name" value="Endonuclease/exonuclease/phosphatase"/>
    <property type="match status" value="1"/>
</dbReference>
<dbReference type="SMART" id="SM00324">
    <property type="entry name" value="RhoGAP"/>
    <property type="match status" value="1"/>
</dbReference>
<dbReference type="Pfam" id="PF22669">
    <property type="entry name" value="Exo_endo_phos2"/>
    <property type="match status" value="1"/>
</dbReference>
<dbReference type="InterPro" id="IPR046985">
    <property type="entry name" value="IP5"/>
</dbReference>
<reference evidence="6 7" key="1">
    <citation type="journal article" date="2021" name="Environ. Microbiol.">
        <title>Gene family expansions and transcriptome signatures uncover fungal adaptations to wood decay.</title>
        <authorList>
            <person name="Hage H."/>
            <person name="Miyauchi S."/>
            <person name="Viragh M."/>
            <person name="Drula E."/>
            <person name="Min B."/>
            <person name="Chaduli D."/>
            <person name="Navarro D."/>
            <person name="Favel A."/>
            <person name="Norest M."/>
            <person name="Lesage-Meessen L."/>
            <person name="Balint B."/>
            <person name="Merenyi Z."/>
            <person name="de Eugenio L."/>
            <person name="Morin E."/>
            <person name="Martinez A.T."/>
            <person name="Baldrian P."/>
            <person name="Stursova M."/>
            <person name="Martinez M.J."/>
            <person name="Novotny C."/>
            <person name="Magnuson J.K."/>
            <person name="Spatafora J.W."/>
            <person name="Maurice S."/>
            <person name="Pangilinan J."/>
            <person name="Andreopoulos W."/>
            <person name="LaButti K."/>
            <person name="Hundley H."/>
            <person name="Na H."/>
            <person name="Kuo A."/>
            <person name="Barry K."/>
            <person name="Lipzen A."/>
            <person name="Henrissat B."/>
            <person name="Riley R."/>
            <person name="Ahrendt S."/>
            <person name="Nagy L.G."/>
            <person name="Grigoriev I.V."/>
            <person name="Martin F."/>
            <person name="Rosso M.N."/>
        </authorList>
    </citation>
    <scope>NUCLEOTIDE SEQUENCE [LARGE SCALE GENOMIC DNA]</scope>
    <source>
        <strain evidence="6 7">CIRM-BRFM 1785</strain>
    </source>
</reference>
<evidence type="ECO:0000256" key="4">
    <source>
        <dbReference type="ARBA" id="ARBA00023329"/>
    </source>
</evidence>
<dbReference type="PANTHER" id="PTHR11200">
    <property type="entry name" value="INOSITOL 5-PHOSPHATASE"/>
    <property type="match status" value="1"/>
</dbReference>
<dbReference type="PANTHER" id="PTHR11200:SF300">
    <property type="entry name" value="TYPE II INOSITOL 1,4,5-TRISPHOSPHATE 5-PHOSPHATASE"/>
    <property type="match status" value="1"/>
</dbReference>
<accession>A0ABQ8KB62</accession>
<dbReference type="Pfam" id="PF00620">
    <property type="entry name" value="RhoGAP"/>
    <property type="match status" value="1"/>
</dbReference>
<dbReference type="SUPFAM" id="SSF48350">
    <property type="entry name" value="GTPase activation domain, GAP"/>
    <property type="match status" value="1"/>
</dbReference>
<evidence type="ECO:0000313" key="7">
    <source>
        <dbReference type="Proteomes" id="UP000814176"/>
    </source>
</evidence>
<evidence type="ECO:0000313" key="6">
    <source>
        <dbReference type="EMBL" id="KAH9834781.1"/>
    </source>
</evidence>
<dbReference type="InterPro" id="IPR048869">
    <property type="entry name" value="OCRL-1_2_ASH"/>
</dbReference>